<feature type="transmembrane region" description="Helical" evidence="11">
    <location>
        <begin position="375"/>
        <end position="400"/>
    </location>
</feature>
<comment type="catalytic activity">
    <reaction evidence="9">
        <text>choline + acetyl-CoA = acetylcholine + CoA</text>
        <dbReference type="Rhea" id="RHEA:18821"/>
        <dbReference type="ChEBI" id="CHEBI:15354"/>
        <dbReference type="ChEBI" id="CHEBI:15355"/>
        <dbReference type="ChEBI" id="CHEBI:57287"/>
        <dbReference type="ChEBI" id="CHEBI:57288"/>
        <dbReference type="EC" id="2.3.1.6"/>
    </reaction>
</comment>
<dbReference type="PANTHER" id="PTHR22589">
    <property type="entry name" value="CARNITINE O-ACYLTRANSFERASE"/>
    <property type="match status" value="1"/>
</dbReference>
<dbReference type="CDD" id="cd17383">
    <property type="entry name" value="MFS_SLC18A3_VAChT"/>
    <property type="match status" value="1"/>
</dbReference>
<dbReference type="Pfam" id="PF07690">
    <property type="entry name" value="MFS_1"/>
    <property type="match status" value="1"/>
</dbReference>
<dbReference type="SUPFAM" id="SSF103473">
    <property type="entry name" value="MFS general substrate transporter"/>
    <property type="match status" value="1"/>
</dbReference>
<keyword evidence="11" id="KW-0812">Transmembrane</keyword>
<name>A0ABU7BV94_9TELE</name>
<accession>A0ABU7BV94</accession>
<keyword evidence="4" id="KW-0530">Neurotransmitter biosynthesis</keyword>
<feature type="transmembrane region" description="Helical" evidence="11">
    <location>
        <begin position="147"/>
        <end position="166"/>
    </location>
</feature>
<dbReference type="InterPro" id="IPR023213">
    <property type="entry name" value="CAT-like_dom_sf"/>
</dbReference>
<dbReference type="PROSITE" id="PS50850">
    <property type="entry name" value="MFS"/>
    <property type="match status" value="1"/>
</dbReference>
<evidence type="ECO:0000256" key="11">
    <source>
        <dbReference type="SAM" id="Phobius"/>
    </source>
</evidence>
<comment type="caution">
    <text evidence="13">The sequence shown here is derived from an EMBL/GenBank/DDBJ whole genome shotgun (WGS) entry which is preliminary data.</text>
</comment>
<comment type="similarity">
    <text evidence="2">Belongs to the carnitine/choline acetyltransferase family.</text>
</comment>
<dbReference type="EC" id="2.3.1.6" evidence="7"/>
<evidence type="ECO:0000256" key="5">
    <source>
        <dbReference type="ARBA" id="ARBA00023315"/>
    </source>
</evidence>
<feature type="transmembrane region" description="Helical" evidence="11">
    <location>
        <begin position="237"/>
        <end position="257"/>
    </location>
</feature>
<evidence type="ECO:0000256" key="9">
    <source>
        <dbReference type="ARBA" id="ARBA00048143"/>
    </source>
</evidence>
<evidence type="ECO:0000256" key="10">
    <source>
        <dbReference type="SAM" id="MobiDB-lite"/>
    </source>
</evidence>
<dbReference type="PROSITE" id="PS00440">
    <property type="entry name" value="ACYLTRANSF_C_2"/>
    <property type="match status" value="1"/>
</dbReference>
<feature type="domain" description="Major facilitator superfamily (MFS) profile" evidence="12">
    <location>
        <begin position="71"/>
        <end position="466"/>
    </location>
</feature>
<dbReference type="InterPro" id="IPR039551">
    <property type="entry name" value="Cho/carn_acyl_trans"/>
</dbReference>
<evidence type="ECO:0000256" key="8">
    <source>
        <dbReference type="ARBA" id="ARBA00040495"/>
    </source>
</evidence>
<keyword evidence="3" id="KW-0808">Transferase</keyword>
<evidence type="ECO:0000256" key="2">
    <source>
        <dbReference type="ARBA" id="ARBA00005232"/>
    </source>
</evidence>
<gene>
    <name evidence="13" type="ORF">ATANTOWER_029836</name>
</gene>
<feature type="compositionally biased region" description="Polar residues" evidence="10">
    <location>
        <begin position="1152"/>
        <end position="1165"/>
    </location>
</feature>
<comment type="subcellular location">
    <subcellularLocation>
        <location evidence="1">Membrane</location>
        <topology evidence="1">Multi-pass membrane protein</topology>
    </subcellularLocation>
</comment>
<keyword evidence="14" id="KW-1185">Reference proteome</keyword>
<evidence type="ECO:0000256" key="4">
    <source>
        <dbReference type="ARBA" id="ARBA00022979"/>
    </source>
</evidence>
<feature type="transmembrane region" description="Helical" evidence="11">
    <location>
        <begin position="207"/>
        <end position="225"/>
    </location>
</feature>
<feature type="region of interest" description="Disordered" evidence="10">
    <location>
        <begin position="1144"/>
        <end position="1185"/>
    </location>
</feature>
<dbReference type="InterPro" id="IPR042231">
    <property type="entry name" value="Cho/carn_acyl_trans_2"/>
</dbReference>
<reference evidence="13 14" key="1">
    <citation type="submission" date="2021-07" db="EMBL/GenBank/DDBJ databases">
        <authorList>
            <person name="Palmer J.M."/>
        </authorList>
    </citation>
    <scope>NUCLEOTIDE SEQUENCE [LARGE SCALE GENOMIC DNA]</scope>
    <source>
        <strain evidence="13 14">AT_MEX2019</strain>
        <tissue evidence="13">Muscle</tissue>
    </source>
</reference>
<dbReference type="PROSITE" id="PS00439">
    <property type="entry name" value="ACYLTRANSF_C_1"/>
    <property type="match status" value="1"/>
</dbReference>
<dbReference type="InterPro" id="IPR011701">
    <property type="entry name" value="MFS"/>
</dbReference>
<keyword evidence="11" id="KW-1133">Transmembrane helix</keyword>
<feature type="transmembrane region" description="Helical" evidence="11">
    <location>
        <begin position="412"/>
        <end position="435"/>
    </location>
</feature>
<feature type="transmembrane region" description="Helical" evidence="11">
    <location>
        <begin position="277"/>
        <end position="299"/>
    </location>
</feature>
<organism evidence="13 14">
    <name type="scientific">Ataeniobius toweri</name>
    <dbReference type="NCBI Taxonomy" id="208326"/>
    <lineage>
        <taxon>Eukaryota</taxon>
        <taxon>Metazoa</taxon>
        <taxon>Chordata</taxon>
        <taxon>Craniata</taxon>
        <taxon>Vertebrata</taxon>
        <taxon>Euteleostomi</taxon>
        <taxon>Actinopterygii</taxon>
        <taxon>Neopterygii</taxon>
        <taxon>Teleostei</taxon>
        <taxon>Neoteleostei</taxon>
        <taxon>Acanthomorphata</taxon>
        <taxon>Ovalentaria</taxon>
        <taxon>Atherinomorphae</taxon>
        <taxon>Cyprinodontiformes</taxon>
        <taxon>Goodeidae</taxon>
        <taxon>Ataeniobius</taxon>
    </lineage>
</organism>
<dbReference type="PANTHER" id="PTHR22589:SF14">
    <property type="entry name" value="CHOLINE O-ACETYLTRANSFERASE"/>
    <property type="match status" value="1"/>
</dbReference>
<evidence type="ECO:0000313" key="13">
    <source>
        <dbReference type="EMBL" id="MED6254586.1"/>
    </source>
</evidence>
<dbReference type="InterPro" id="IPR020846">
    <property type="entry name" value="MFS_dom"/>
</dbReference>
<dbReference type="InterPro" id="IPR036259">
    <property type="entry name" value="MFS_trans_sf"/>
</dbReference>
<keyword evidence="5" id="KW-0012">Acyltransferase</keyword>
<evidence type="ECO:0000313" key="14">
    <source>
        <dbReference type="Proteomes" id="UP001345963"/>
    </source>
</evidence>
<dbReference type="Gene3D" id="3.30.559.70">
    <property type="entry name" value="Choline/Carnitine o-acyltransferase, domain 2"/>
    <property type="match status" value="1"/>
</dbReference>
<dbReference type="Gene3D" id="1.20.1250.20">
    <property type="entry name" value="MFS general substrate transporter like domains"/>
    <property type="match status" value="1"/>
</dbReference>
<comment type="function">
    <text evidence="6">Catalyzes the reversible synthesis of acetylcholine (ACh) from acetyl CoA and choline at cholinergic synapses.</text>
</comment>
<protein>
    <recommendedName>
        <fullName evidence="8">Choline O-acetyltransferase</fullName>
        <ecNumber evidence="7">2.3.1.6</ecNumber>
    </recommendedName>
</protein>
<evidence type="ECO:0000256" key="1">
    <source>
        <dbReference type="ARBA" id="ARBA00004141"/>
    </source>
</evidence>
<sequence length="1185" mass="131884">MGVNNKQLCVFLPSPEKKQTRMMWNDDLAQRVTGGWIQLGASGSRRGAAQRTADRDAALRIRHPTYNMLYMVIVPIIPDYLEGLQKAADQDQSAAAPHTNSTNSTIHKAPEGNFDLQIGVLFASKAILQLLVNPLSGTFIDRVGYDIPLFIGLNIMFLSTLTFAFAENYATLFLARSIQGLGSAFADTSGIALIADKFTEESERSKALGIALAFISFGSLVAPPFGGVLYEFAGKQAPFLILACICFTDGVLCLTVLKPFSNRERGNMPVGTPIYKLMIDPYIAVVAGALIVCNIPLAFLEPTIANWMEENMHSSEWEIGMTWFPAFFPHVLGVYLTVKLAGKYPHLQWFYGAIGMVFIGASSCTVPACKNFGQLMIPLCGICFGIAFVDTALLPTLGFLVDVRYVSVYGSVYAIADISYCVAYALGPIVAGQIVHDLGFVQLNLGMGLANVLYAPALLLLKNVTQMKPSFSERNMLLEDGPTGLYDTIKMEQREKKRKAFLVCEPSCVTKMPILNRESFKDSASGDALPKLPLPTLSETLDRYLRCMKHLLTEQQFNKTQKIVKQFGAPGGVGELLQSKLAERREKKANWVYDYWLNDMYLNNRLALPVNSSPAMVFPQQNFKAPIDSLRFSAHLISGILEYKTFLDARALPLDYARGQLSGTPLCMEQYYRLFTSYRLPGPDRDTLVAQESSVMPEPEHIIVACKNKFFVLDVVINFRRLNERDLLTQLEKIAKMAGSEDEPVPPIGLLTSDGRTEWAEARSVLMRESTNRDSLDMIERCLCLVCLDEASGTEQSDTTRAAMMLHGGGPSMNGGNRWYDKPMQFIVGADGCCGVVCEHSPFEGIVLVQCTEYLLKYMIASPSKLVRAASVSELPAPRRLRWKCSPEIQKLVSSSADKLHRVVNNLDMNVHKFSDYGKEFIKKQKMSPDAYIQVALQLAYYRCHGRPVSTYESASTRRFQQGRVDNIRSATPEALAFVRAMTDRKLIPSDMEKMELLRCAINAQTKYTVLTITGMAIDNHLLGLREVAREMKIEKPEIFKDKAYLISNHFILSTSQVPTTVEMFCCYGPVVPNGYGACYNPQSDYIIFSVSSFHDSLQTCSAQFVKCLVQGLQDMMDLCKRCNCGPNPSEQRNNLAVEMQIQTETKDKTSQRTPDSTKSQQNTPEVLVKSPETTFVGAQIQEKR</sequence>
<evidence type="ECO:0000256" key="7">
    <source>
        <dbReference type="ARBA" id="ARBA00039091"/>
    </source>
</evidence>
<dbReference type="Proteomes" id="UP001345963">
    <property type="component" value="Unassembled WGS sequence"/>
</dbReference>
<evidence type="ECO:0000256" key="3">
    <source>
        <dbReference type="ARBA" id="ARBA00022679"/>
    </source>
</evidence>
<evidence type="ECO:0000256" key="6">
    <source>
        <dbReference type="ARBA" id="ARBA00037088"/>
    </source>
</evidence>
<dbReference type="Pfam" id="PF00755">
    <property type="entry name" value="Carn_acyltransf"/>
    <property type="match status" value="1"/>
</dbReference>
<dbReference type="Gene3D" id="3.30.559.10">
    <property type="entry name" value="Chloramphenicol acetyltransferase-like domain"/>
    <property type="match status" value="1"/>
</dbReference>
<evidence type="ECO:0000259" key="12">
    <source>
        <dbReference type="PROSITE" id="PS50850"/>
    </source>
</evidence>
<dbReference type="EMBL" id="JAHUTI010069626">
    <property type="protein sequence ID" value="MED6254586.1"/>
    <property type="molecule type" value="Genomic_DNA"/>
</dbReference>
<keyword evidence="11" id="KW-0472">Membrane</keyword>
<feature type="transmembrane region" description="Helical" evidence="11">
    <location>
        <begin position="350"/>
        <end position="369"/>
    </location>
</feature>
<dbReference type="InterPro" id="IPR000542">
    <property type="entry name" value="Carn_acyl_trans"/>
</dbReference>
<feature type="transmembrane region" description="Helical" evidence="11">
    <location>
        <begin position="319"/>
        <end position="338"/>
    </location>
</feature>
<proteinExistence type="inferred from homology"/>
<dbReference type="SUPFAM" id="SSF52777">
    <property type="entry name" value="CoA-dependent acyltransferases"/>
    <property type="match status" value="2"/>
</dbReference>